<dbReference type="KEGG" id="ruv:EC9_00790"/>
<protein>
    <recommendedName>
        <fullName evidence="4">Membrane or secreted protein</fullName>
    </recommendedName>
</protein>
<dbReference type="PROSITE" id="PS51257">
    <property type="entry name" value="PROKAR_LIPOPROTEIN"/>
    <property type="match status" value="1"/>
</dbReference>
<proteinExistence type="predicted"/>
<dbReference type="Proteomes" id="UP000319557">
    <property type="component" value="Chromosome"/>
</dbReference>
<dbReference type="OrthoDB" id="280528at2"/>
<dbReference type="EMBL" id="CP036261">
    <property type="protein sequence ID" value="QDS85921.1"/>
    <property type="molecule type" value="Genomic_DNA"/>
</dbReference>
<feature type="region of interest" description="Disordered" evidence="1">
    <location>
        <begin position="43"/>
        <end position="65"/>
    </location>
</feature>
<evidence type="ECO:0000313" key="2">
    <source>
        <dbReference type="EMBL" id="QDS85921.1"/>
    </source>
</evidence>
<sequence length="84" mass="9510">MRYSLAIIAAIGFVSVGCRGYRTPFNTSPGTTQQQRFEAVAHDPYPENDLGPEVVGGRPRDYQKPIAEPVRDKMYSEKRSWFSN</sequence>
<dbReference type="AlphaFoldDB" id="A0A517LTG9"/>
<keyword evidence="3" id="KW-1185">Reference proteome</keyword>
<reference evidence="2 3" key="1">
    <citation type="submission" date="2019-02" db="EMBL/GenBank/DDBJ databases">
        <title>Deep-cultivation of Planctomycetes and their phenomic and genomic characterization uncovers novel biology.</title>
        <authorList>
            <person name="Wiegand S."/>
            <person name="Jogler M."/>
            <person name="Boedeker C."/>
            <person name="Pinto D."/>
            <person name="Vollmers J."/>
            <person name="Rivas-Marin E."/>
            <person name="Kohn T."/>
            <person name="Peeters S.H."/>
            <person name="Heuer A."/>
            <person name="Rast P."/>
            <person name="Oberbeckmann S."/>
            <person name="Bunk B."/>
            <person name="Jeske O."/>
            <person name="Meyerdierks A."/>
            <person name="Storesund J.E."/>
            <person name="Kallscheuer N."/>
            <person name="Luecker S."/>
            <person name="Lage O.M."/>
            <person name="Pohl T."/>
            <person name="Merkel B.J."/>
            <person name="Hornburger P."/>
            <person name="Mueller R.-W."/>
            <person name="Bruemmer F."/>
            <person name="Labrenz M."/>
            <person name="Spormann A.M."/>
            <person name="Op den Camp H."/>
            <person name="Overmann J."/>
            <person name="Amann R."/>
            <person name="Jetten M.S.M."/>
            <person name="Mascher T."/>
            <person name="Medema M.H."/>
            <person name="Devos D.P."/>
            <person name="Kaster A.-K."/>
            <person name="Ovreas L."/>
            <person name="Rohde M."/>
            <person name="Galperin M.Y."/>
            <person name="Jogler C."/>
        </authorList>
    </citation>
    <scope>NUCLEOTIDE SEQUENCE [LARGE SCALE GENOMIC DNA]</scope>
    <source>
        <strain evidence="2 3">EC9</strain>
    </source>
</reference>
<evidence type="ECO:0000256" key="1">
    <source>
        <dbReference type="SAM" id="MobiDB-lite"/>
    </source>
</evidence>
<gene>
    <name evidence="2" type="ORF">EC9_00790</name>
</gene>
<evidence type="ECO:0008006" key="4">
    <source>
        <dbReference type="Google" id="ProtNLM"/>
    </source>
</evidence>
<organism evidence="2 3">
    <name type="scientific">Rosistilla ulvae</name>
    <dbReference type="NCBI Taxonomy" id="1930277"/>
    <lineage>
        <taxon>Bacteria</taxon>
        <taxon>Pseudomonadati</taxon>
        <taxon>Planctomycetota</taxon>
        <taxon>Planctomycetia</taxon>
        <taxon>Pirellulales</taxon>
        <taxon>Pirellulaceae</taxon>
        <taxon>Rosistilla</taxon>
    </lineage>
</organism>
<dbReference type="RefSeq" id="WP_145341389.1">
    <property type="nucleotide sequence ID" value="NZ_CP036261.1"/>
</dbReference>
<accession>A0A517LTG9</accession>
<name>A0A517LTG9_9BACT</name>
<evidence type="ECO:0000313" key="3">
    <source>
        <dbReference type="Proteomes" id="UP000319557"/>
    </source>
</evidence>